<feature type="transmembrane region" description="Helical" evidence="10">
    <location>
        <begin position="110"/>
        <end position="129"/>
    </location>
</feature>
<evidence type="ECO:0000256" key="8">
    <source>
        <dbReference type="ARBA" id="ARBA00023224"/>
    </source>
</evidence>
<keyword evidence="5 9" id="KW-0297">G-protein coupled receptor</keyword>
<dbReference type="CTD" id="20236807"/>
<dbReference type="OMA" id="CRDRQLX"/>
<evidence type="ECO:0000256" key="6">
    <source>
        <dbReference type="ARBA" id="ARBA00023136"/>
    </source>
</evidence>
<dbReference type="AlphaFoldDB" id="V3YXB0"/>
<dbReference type="PANTHER" id="PTHR24248">
    <property type="entry name" value="ADRENERGIC RECEPTOR-RELATED G-PROTEIN COUPLED RECEPTOR"/>
    <property type="match status" value="1"/>
</dbReference>
<evidence type="ECO:0000256" key="1">
    <source>
        <dbReference type="ARBA" id="ARBA00004651"/>
    </source>
</evidence>
<keyword evidence="6 10" id="KW-0472">Membrane</keyword>
<keyword evidence="3 9" id="KW-0812">Transmembrane</keyword>
<feature type="transmembrane region" description="Helical" evidence="10">
    <location>
        <begin position="219"/>
        <end position="244"/>
    </location>
</feature>
<feature type="transmembrane region" description="Helical" evidence="10">
    <location>
        <begin position="149"/>
        <end position="179"/>
    </location>
</feature>
<dbReference type="PRINTS" id="PR00237">
    <property type="entry name" value="GPCRRHODOPSN"/>
</dbReference>
<dbReference type="PANTHER" id="PTHR24248:SF66">
    <property type="entry name" value="OCTOPAMINE RECEPTOR BETA-3R"/>
    <property type="match status" value="1"/>
</dbReference>
<gene>
    <name evidence="12" type="ORF">LOTGIDRAFT_155726</name>
</gene>
<dbReference type="Proteomes" id="UP000030746">
    <property type="component" value="Unassembled WGS sequence"/>
</dbReference>
<dbReference type="InterPro" id="IPR000276">
    <property type="entry name" value="GPCR_Rhodpsn"/>
</dbReference>
<dbReference type="Pfam" id="PF00001">
    <property type="entry name" value="7tm_1"/>
    <property type="match status" value="1"/>
</dbReference>
<reference evidence="12 13" key="1">
    <citation type="journal article" date="2013" name="Nature">
        <title>Insights into bilaterian evolution from three spiralian genomes.</title>
        <authorList>
            <person name="Simakov O."/>
            <person name="Marletaz F."/>
            <person name="Cho S.J."/>
            <person name="Edsinger-Gonzales E."/>
            <person name="Havlak P."/>
            <person name="Hellsten U."/>
            <person name="Kuo D.H."/>
            <person name="Larsson T."/>
            <person name="Lv J."/>
            <person name="Arendt D."/>
            <person name="Savage R."/>
            <person name="Osoegawa K."/>
            <person name="de Jong P."/>
            <person name="Grimwood J."/>
            <person name="Chapman J.A."/>
            <person name="Shapiro H."/>
            <person name="Aerts A."/>
            <person name="Otillar R.P."/>
            <person name="Terry A.Y."/>
            <person name="Boore J.L."/>
            <person name="Grigoriev I.V."/>
            <person name="Lindberg D.R."/>
            <person name="Seaver E.C."/>
            <person name="Weisblat D.A."/>
            <person name="Putnam N.H."/>
            <person name="Rokhsar D.S."/>
        </authorList>
    </citation>
    <scope>NUCLEOTIDE SEQUENCE [LARGE SCALE GENOMIC DNA]</scope>
</reference>
<dbReference type="GO" id="GO:0043410">
    <property type="term" value="P:positive regulation of MAPK cascade"/>
    <property type="evidence" value="ECO:0007669"/>
    <property type="project" value="TreeGrafter"/>
</dbReference>
<dbReference type="RefSeq" id="XP_009066504.1">
    <property type="nucleotide sequence ID" value="XM_009068256.1"/>
</dbReference>
<comment type="subcellular location">
    <subcellularLocation>
        <location evidence="1">Cell membrane</location>
        <topology evidence="1">Multi-pass membrane protein</topology>
    </subcellularLocation>
</comment>
<dbReference type="GO" id="GO:0071880">
    <property type="term" value="P:adenylate cyclase-activating adrenergic receptor signaling pathway"/>
    <property type="evidence" value="ECO:0007669"/>
    <property type="project" value="TreeGrafter"/>
</dbReference>
<evidence type="ECO:0000313" key="12">
    <source>
        <dbReference type="EMBL" id="ESO82708.1"/>
    </source>
</evidence>
<organism evidence="12 13">
    <name type="scientific">Lottia gigantea</name>
    <name type="common">Giant owl limpet</name>
    <dbReference type="NCBI Taxonomy" id="225164"/>
    <lineage>
        <taxon>Eukaryota</taxon>
        <taxon>Metazoa</taxon>
        <taxon>Spiralia</taxon>
        <taxon>Lophotrochozoa</taxon>
        <taxon>Mollusca</taxon>
        <taxon>Gastropoda</taxon>
        <taxon>Patellogastropoda</taxon>
        <taxon>Lottioidea</taxon>
        <taxon>Lottiidae</taxon>
        <taxon>Lottia</taxon>
    </lineage>
</organism>
<dbReference type="GO" id="GO:0004930">
    <property type="term" value="F:G protein-coupled receptor activity"/>
    <property type="evidence" value="ECO:0007669"/>
    <property type="project" value="UniProtKB-KW"/>
</dbReference>
<dbReference type="GeneID" id="20236807"/>
<keyword evidence="13" id="KW-1185">Reference proteome</keyword>
<keyword evidence="8 9" id="KW-0807">Transducer</keyword>
<feature type="transmembrane region" description="Helical" evidence="10">
    <location>
        <begin position="30"/>
        <end position="51"/>
    </location>
</feature>
<comment type="similarity">
    <text evidence="9">Belongs to the G-protein coupled receptor 1 family.</text>
</comment>
<dbReference type="OrthoDB" id="5859976at2759"/>
<dbReference type="STRING" id="225164.V3YXB0"/>
<evidence type="ECO:0000256" key="5">
    <source>
        <dbReference type="ARBA" id="ARBA00023040"/>
    </source>
</evidence>
<evidence type="ECO:0000313" key="13">
    <source>
        <dbReference type="Proteomes" id="UP000030746"/>
    </source>
</evidence>
<feature type="transmembrane region" description="Helical" evidence="10">
    <location>
        <begin position="71"/>
        <end position="90"/>
    </location>
</feature>
<evidence type="ECO:0000256" key="9">
    <source>
        <dbReference type="RuleBase" id="RU000688"/>
    </source>
</evidence>
<evidence type="ECO:0000259" key="11">
    <source>
        <dbReference type="PROSITE" id="PS50262"/>
    </source>
</evidence>
<evidence type="ECO:0000256" key="2">
    <source>
        <dbReference type="ARBA" id="ARBA00022475"/>
    </source>
</evidence>
<dbReference type="GO" id="GO:0005886">
    <property type="term" value="C:plasma membrane"/>
    <property type="evidence" value="ECO:0007669"/>
    <property type="project" value="UniProtKB-SubCell"/>
</dbReference>
<evidence type="ECO:0000256" key="7">
    <source>
        <dbReference type="ARBA" id="ARBA00023170"/>
    </source>
</evidence>
<dbReference type="Gene3D" id="1.20.1070.10">
    <property type="entry name" value="Rhodopsin 7-helix transmembrane proteins"/>
    <property type="match status" value="1"/>
</dbReference>
<feature type="transmembrane region" description="Helical" evidence="10">
    <location>
        <begin position="250"/>
        <end position="274"/>
    </location>
</feature>
<accession>V3YXB0</accession>
<dbReference type="PROSITE" id="PS50262">
    <property type="entry name" value="G_PROTEIN_RECEP_F1_2"/>
    <property type="match status" value="1"/>
</dbReference>
<dbReference type="PROSITE" id="PS00237">
    <property type="entry name" value="G_PROTEIN_RECEP_F1_1"/>
    <property type="match status" value="1"/>
</dbReference>
<dbReference type="InterPro" id="IPR017452">
    <property type="entry name" value="GPCR_Rhodpsn_7TM"/>
</dbReference>
<dbReference type="KEGG" id="lgi:LOTGIDRAFT_155726"/>
<sequence length="310" mass="35649">MCVPITTIVGNGVVIIAFFTHRRLRTVTNYFVASLAIADIGVAVFVMPFAIYQQLSNKNWTLGHTMCLVNTSSDVMLCTISIFHLSCMAIDRYLAICRPFLHERMTKKIVLLMLLACWILPLFISFVPIMNEWNLIGIEDYYDCLFPEGAPMCVFVVNIPFSLICSSFAFYVPVVFMIICNVKIYMAARHQAMQIRSLDVMGHSKGKGKFKQETKAAKTLGIIMGCFSVCWFPFFIFNVIDPIIGYKIPYIPWLVALWLGYINSMMNPFLYYYFNRSFKAAFKRIFKCRISTDKRPSSLRDQRPCLYTPV</sequence>
<name>V3YXB0_LOTGI</name>
<keyword evidence="2" id="KW-1003">Cell membrane</keyword>
<evidence type="ECO:0000256" key="3">
    <source>
        <dbReference type="ARBA" id="ARBA00022692"/>
    </source>
</evidence>
<dbReference type="HOGENOM" id="CLU_009579_11_0_1"/>
<dbReference type="SMART" id="SM01381">
    <property type="entry name" value="7TM_GPCR_Srsx"/>
    <property type="match status" value="1"/>
</dbReference>
<feature type="domain" description="G-protein coupled receptors family 1 profile" evidence="11">
    <location>
        <begin position="10"/>
        <end position="271"/>
    </location>
</feature>
<proteinExistence type="inferred from homology"/>
<dbReference type="EMBL" id="KB203854">
    <property type="protein sequence ID" value="ESO82708.1"/>
    <property type="molecule type" value="Genomic_DNA"/>
</dbReference>
<keyword evidence="4 10" id="KW-1133">Transmembrane helix</keyword>
<dbReference type="SUPFAM" id="SSF81321">
    <property type="entry name" value="Family A G protein-coupled receptor-like"/>
    <property type="match status" value="1"/>
</dbReference>
<protein>
    <recommendedName>
        <fullName evidence="11">G-protein coupled receptors family 1 profile domain-containing protein</fullName>
    </recommendedName>
</protein>
<keyword evidence="7 9" id="KW-0675">Receptor</keyword>
<evidence type="ECO:0000256" key="10">
    <source>
        <dbReference type="SAM" id="Phobius"/>
    </source>
</evidence>
<evidence type="ECO:0000256" key="4">
    <source>
        <dbReference type="ARBA" id="ARBA00022989"/>
    </source>
</evidence>